<gene>
    <name evidence="8" type="ORF">BG006_004878</name>
</gene>
<organism evidence="8 9">
    <name type="scientific">Podila minutissima</name>
    <dbReference type="NCBI Taxonomy" id="64525"/>
    <lineage>
        <taxon>Eukaryota</taxon>
        <taxon>Fungi</taxon>
        <taxon>Fungi incertae sedis</taxon>
        <taxon>Mucoromycota</taxon>
        <taxon>Mortierellomycotina</taxon>
        <taxon>Mortierellomycetes</taxon>
        <taxon>Mortierellales</taxon>
        <taxon>Mortierellaceae</taxon>
        <taxon>Podila</taxon>
    </lineage>
</organism>
<dbReference type="GO" id="GO:0005634">
    <property type="term" value="C:nucleus"/>
    <property type="evidence" value="ECO:0007669"/>
    <property type="project" value="UniProtKB-SubCell"/>
</dbReference>
<keyword evidence="6" id="KW-0137">Centromere</keyword>
<dbReference type="EMBL" id="JAAAUY010000271">
    <property type="protein sequence ID" value="KAF9332262.1"/>
    <property type="molecule type" value="Genomic_DNA"/>
</dbReference>
<feature type="compositionally biased region" description="Acidic residues" evidence="7">
    <location>
        <begin position="1"/>
        <end position="10"/>
    </location>
</feature>
<evidence type="ECO:0000256" key="2">
    <source>
        <dbReference type="ARBA" id="ARBA00004584"/>
    </source>
</evidence>
<dbReference type="Pfam" id="PF13092">
    <property type="entry name" value="CENP-L"/>
    <property type="match status" value="1"/>
</dbReference>
<dbReference type="PANTHER" id="PTHR31740:SF2">
    <property type="entry name" value="CENTROMERE PROTEIN L"/>
    <property type="match status" value="1"/>
</dbReference>
<comment type="similarity">
    <text evidence="3">Belongs to the CENP-L/IML3 family.</text>
</comment>
<comment type="subcellular location">
    <subcellularLocation>
        <location evidence="2">Chromosome</location>
        <location evidence="2">Centromere</location>
    </subcellularLocation>
    <subcellularLocation>
        <location evidence="1">Nucleus</location>
    </subcellularLocation>
</comment>
<feature type="region of interest" description="Disordered" evidence="7">
    <location>
        <begin position="1"/>
        <end position="25"/>
    </location>
</feature>
<accession>A0A9P5SKP1</accession>
<evidence type="ECO:0000256" key="1">
    <source>
        <dbReference type="ARBA" id="ARBA00004123"/>
    </source>
</evidence>
<keyword evidence="9" id="KW-1185">Reference proteome</keyword>
<evidence type="ECO:0000313" key="8">
    <source>
        <dbReference type="EMBL" id="KAF9332262.1"/>
    </source>
</evidence>
<dbReference type="InterPro" id="IPR025204">
    <property type="entry name" value="CENP-L"/>
</dbReference>
<evidence type="ECO:0000256" key="4">
    <source>
        <dbReference type="ARBA" id="ARBA00022454"/>
    </source>
</evidence>
<reference evidence="8" key="1">
    <citation type="journal article" date="2020" name="Fungal Divers.">
        <title>Resolving the Mortierellaceae phylogeny through synthesis of multi-gene phylogenetics and phylogenomics.</title>
        <authorList>
            <person name="Vandepol N."/>
            <person name="Liber J."/>
            <person name="Desiro A."/>
            <person name="Na H."/>
            <person name="Kennedy M."/>
            <person name="Barry K."/>
            <person name="Grigoriev I.V."/>
            <person name="Miller A.N."/>
            <person name="O'Donnell K."/>
            <person name="Stajich J.E."/>
            <person name="Bonito G."/>
        </authorList>
    </citation>
    <scope>NUCLEOTIDE SEQUENCE</scope>
    <source>
        <strain evidence="8">NVP1</strain>
    </source>
</reference>
<protein>
    <submittedName>
        <fullName evidence="8">Uncharacterized protein</fullName>
    </submittedName>
</protein>
<name>A0A9P5SKP1_9FUNG</name>
<proteinExistence type="inferred from homology"/>
<feature type="region of interest" description="Disordered" evidence="7">
    <location>
        <begin position="40"/>
        <end position="68"/>
    </location>
</feature>
<feature type="compositionally biased region" description="Polar residues" evidence="7">
    <location>
        <begin position="40"/>
        <end position="52"/>
    </location>
</feature>
<dbReference type="PANTHER" id="PTHR31740">
    <property type="entry name" value="CENTROMERE PROTEIN L"/>
    <property type="match status" value="1"/>
</dbReference>
<dbReference type="GO" id="GO:0000775">
    <property type="term" value="C:chromosome, centromeric region"/>
    <property type="evidence" value="ECO:0007669"/>
    <property type="project" value="UniProtKB-SubCell"/>
</dbReference>
<keyword evidence="5" id="KW-0539">Nucleus</keyword>
<dbReference type="AlphaFoldDB" id="A0A9P5SKP1"/>
<evidence type="ECO:0000256" key="7">
    <source>
        <dbReference type="SAM" id="MobiDB-lite"/>
    </source>
</evidence>
<evidence type="ECO:0000256" key="6">
    <source>
        <dbReference type="ARBA" id="ARBA00023328"/>
    </source>
</evidence>
<keyword evidence="4" id="KW-0158">Chromosome</keyword>
<evidence type="ECO:0000313" key="9">
    <source>
        <dbReference type="Proteomes" id="UP000696485"/>
    </source>
</evidence>
<evidence type="ECO:0000256" key="5">
    <source>
        <dbReference type="ARBA" id="ARBA00023242"/>
    </source>
</evidence>
<comment type="caution">
    <text evidence="8">The sequence shown here is derived from an EMBL/GenBank/DDBJ whole genome shotgun (WGS) entry which is preliminary data.</text>
</comment>
<dbReference type="Proteomes" id="UP000696485">
    <property type="component" value="Unassembled WGS sequence"/>
</dbReference>
<evidence type="ECO:0000256" key="3">
    <source>
        <dbReference type="ARBA" id="ARBA00011060"/>
    </source>
</evidence>
<sequence length="284" mass="32735">MTTPQDEEMTDAAVPDGKDSLQTYSQDIKARNLLQSFITSHANQPSTDNNPETARWGSRPRHHEEDARTTLAPSSMLFNKTWNVYKTTPFFKFELQHYERYQSELQAHIGANARNFTSASSGGDLYFPKQIDGDGRNIIETLDDLGDVKKIEIQALDLDETERDVDATPRKQESLLITVTVRPKGKTKEQPYYCVILLETLNVEDMRQNAGEKRKTSYALTYFTYYSTIFMKAPVVIGQVVIQWLERKFDCRVCRLTFQKSDLRKIVNDSIEYLYGPDQDEFRG</sequence>